<dbReference type="Proteomes" id="UP000183788">
    <property type="component" value="Unassembled WGS sequence"/>
</dbReference>
<dbReference type="EMBL" id="FPIZ01000020">
    <property type="protein sequence ID" value="SFW81867.1"/>
    <property type="molecule type" value="Genomic_DNA"/>
</dbReference>
<evidence type="ECO:0000256" key="1">
    <source>
        <dbReference type="SAM" id="SignalP"/>
    </source>
</evidence>
<dbReference type="STRING" id="1004.SAMN05661012_05155"/>
<evidence type="ECO:0000313" key="4">
    <source>
        <dbReference type="Proteomes" id="UP000183788"/>
    </source>
</evidence>
<proteinExistence type="predicted"/>
<dbReference type="OrthoDB" id="633506at2"/>
<evidence type="ECO:0000313" key="3">
    <source>
        <dbReference type="EMBL" id="WQG90790.1"/>
    </source>
</evidence>
<dbReference type="Gene3D" id="2.60.40.10">
    <property type="entry name" value="Immunoglobulins"/>
    <property type="match status" value="1"/>
</dbReference>
<reference evidence="2 4" key="1">
    <citation type="submission" date="2016-11" db="EMBL/GenBank/DDBJ databases">
        <authorList>
            <person name="Jaros S."/>
            <person name="Januszkiewicz K."/>
            <person name="Wedrychowicz H."/>
        </authorList>
    </citation>
    <scope>NUCLEOTIDE SEQUENCE [LARGE SCALE GENOMIC DNA]</scope>
    <source>
        <strain evidence="2 4">DSM 784</strain>
    </source>
</reference>
<accession>A0A1K1SBX1</accession>
<evidence type="ECO:0000313" key="2">
    <source>
        <dbReference type="EMBL" id="SFW81867.1"/>
    </source>
</evidence>
<keyword evidence="5" id="KW-1185">Reference proteome</keyword>
<dbReference type="AlphaFoldDB" id="A0A1K1SBX1"/>
<reference evidence="3 5" key="2">
    <citation type="submission" date="2023-11" db="EMBL/GenBank/DDBJ databases">
        <title>MicrobeMod: A computational toolkit for identifying prokaryotic methylation and restriction-modification with nanopore sequencing.</title>
        <authorList>
            <person name="Crits-Christoph A."/>
            <person name="Kang S.C."/>
            <person name="Lee H."/>
            <person name="Ostrov N."/>
        </authorList>
    </citation>
    <scope>NUCLEOTIDE SEQUENCE [LARGE SCALE GENOMIC DNA]</scope>
    <source>
        <strain evidence="3 5">ATCC 23090</strain>
    </source>
</reference>
<organism evidence="2 4">
    <name type="scientific">Chitinophaga sancti</name>
    <dbReference type="NCBI Taxonomy" id="1004"/>
    <lineage>
        <taxon>Bacteria</taxon>
        <taxon>Pseudomonadati</taxon>
        <taxon>Bacteroidota</taxon>
        <taxon>Chitinophagia</taxon>
        <taxon>Chitinophagales</taxon>
        <taxon>Chitinophagaceae</taxon>
        <taxon>Chitinophaga</taxon>
    </lineage>
</organism>
<dbReference type="RefSeq" id="WP_072364179.1">
    <property type="nucleotide sequence ID" value="NZ_CP139972.1"/>
</dbReference>
<feature type="signal peptide" evidence="1">
    <location>
        <begin position="1"/>
        <end position="18"/>
    </location>
</feature>
<dbReference type="Proteomes" id="UP001326715">
    <property type="component" value="Chromosome"/>
</dbReference>
<sequence length="360" mass="39547">MRRFILIALMLLSLQASAQVNMTVQLPPTGVMQKAQLWNILLVSGAASPIRVRVELRITDSQTNQPVLTGASRIISLSRGAKQLQVADVSPIDYEYLSHTSDRNVNGLLMAGTYTACYSVFLLSGDASSLIAEDCLPFAVEPVSPPLLNNPADQSVVEGNLPQFTWIPPAPVTIFSDLNYDFTIVEVRKGQSEAEAMQVNIPVYRTGHLKDQFLNYPVSAIALDTAKSYAWTVVARNNTQFAAQAEIWGFRVKGVAKENTVVSEDTYVQLKRELDGSVVAFSGALQVGYNNDAGDAKIVYEIISLDAARSIVKSASLPVEPGMNNINIPLTKLSLANGRSYLFRLKNSRNENWQIKFVYK</sequence>
<protein>
    <submittedName>
        <fullName evidence="2">Uncharacterized protein</fullName>
    </submittedName>
</protein>
<dbReference type="EMBL" id="CP140154">
    <property type="protein sequence ID" value="WQG90790.1"/>
    <property type="molecule type" value="Genomic_DNA"/>
</dbReference>
<evidence type="ECO:0000313" key="5">
    <source>
        <dbReference type="Proteomes" id="UP001326715"/>
    </source>
</evidence>
<keyword evidence="1" id="KW-0732">Signal</keyword>
<feature type="chain" id="PRO_5012543621" evidence="1">
    <location>
        <begin position="19"/>
        <end position="360"/>
    </location>
</feature>
<gene>
    <name evidence="2" type="ORF">SAMN05661012_05155</name>
    <name evidence="3" type="ORF">SR876_04725</name>
</gene>
<dbReference type="InterPro" id="IPR013783">
    <property type="entry name" value="Ig-like_fold"/>
</dbReference>
<name>A0A1K1SBX1_9BACT</name>